<sequence>MLAPFDPDQPVAGLKAPVDLTGRRFLMVSAPFGRFGRRLARAIESRGGEVRRMLFNAGDLSNWARSGGLAYRRPASEWPQDVARLAKEFTDIILFGEGGPYNQGVLTQAKQLPARVWVLENGYFRPDWITLERNGVNASSGLPRSGAGYPPPPPELPISRPVGKILPHHVLNISFYHAVQPFGRLMFPHYRHYYSASPWRQCVGHVRRYLALAVSGAKSRDVERLQAKGDFFIACLQRDGDAQLLRYSEIHDNLSFLDRVMASFARSAPASTRLLVKNHPLDPGVINLGRETRRLAAKHGLTGRVDFLDGGNLAQLCRASQGMVVNNSSAALSALGFGTPVKVLGQAFFDFEGLTDQKPLDAFWRAPAPADRSLFTAFRAYVINRTQINGNYHEPRALDATAERVADALATRLT</sequence>
<dbReference type="CDD" id="cd16441">
    <property type="entry name" value="beta_Kdo_transferase_KpsS"/>
    <property type="match status" value="1"/>
</dbReference>
<dbReference type="InterPro" id="IPR007833">
    <property type="entry name" value="Capsule_polysaccharide_synth"/>
</dbReference>
<evidence type="ECO:0000313" key="2">
    <source>
        <dbReference type="Proteomes" id="UP000077603"/>
    </source>
</evidence>
<gene>
    <name evidence="1" type="ORF">DA69_13830</name>
</gene>
<dbReference type="AlphaFoldDB" id="A0A172Y927"/>
<dbReference type="eggNOG" id="COG3562">
    <property type="taxonomic scope" value="Bacteria"/>
</dbReference>
<dbReference type="OrthoDB" id="9794206at2"/>
<dbReference type="Pfam" id="PF05159">
    <property type="entry name" value="Capsule_synth"/>
    <property type="match status" value="1"/>
</dbReference>
<protein>
    <submittedName>
        <fullName evidence="1">Capsular biosynthesis protein</fullName>
    </submittedName>
</protein>
<keyword evidence="2" id="KW-1185">Reference proteome</keyword>
<dbReference type="GO" id="GO:0015774">
    <property type="term" value="P:polysaccharide transport"/>
    <property type="evidence" value="ECO:0007669"/>
    <property type="project" value="InterPro"/>
</dbReference>
<evidence type="ECO:0000313" key="1">
    <source>
        <dbReference type="EMBL" id="ANF55714.1"/>
    </source>
</evidence>
<dbReference type="GO" id="GO:0000271">
    <property type="term" value="P:polysaccharide biosynthetic process"/>
    <property type="evidence" value="ECO:0007669"/>
    <property type="project" value="InterPro"/>
</dbReference>
<dbReference type="KEGG" id="bne:DA69_13830"/>
<organism evidence="1 2">
    <name type="scientific">Brevundimonas naejangsanensis</name>
    <dbReference type="NCBI Taxonomy" id="588932"/>
    <lineage>
        <taxon>Bacteria</taxon>
        <taxon>Pseudomonadati</taxon>
        <taxon>Pseudomonadota</taxon>
        <taxon>Alphaproteobacteria</taxon>
        <taxon>Caulobacterales</taxon>
        <taxon>Caulobacteraceae</taxon>
        <taxon>Brevundimonas</taxon>
    </lineage>
</organism>
<accession>A0A172Y927</accession>
<dbReference type="STRING" id="588932.DA69_13830"/>
<reference evidence="1 2" key="1">
    <citation type="journal article" date="2014" name="Genome Announc.">
        <title>Genome Sequence of a Promising Hydrogen-Producing Facultative Anaerobic Bacterium, Brevundimonas naejangsanensis Strain B1.</title>
        <authorList>
            <person name="Su H."/>
            <person name="Zhang T."/>
            <person name="Bao M."/>
            <person name="Jiang Y."/>
            <person name="Wang Y."/>
            <person name="Tan T."/>
        </authorList>
    </citation>
    <scope>NUCLEOTIDE SEQUENCE [LARGE SCALE GENOMIC DNA]</scope>
    <source>
        <strain evidence="1 2">B1</strain>
    </source>
</reference>
<name>A0A172Y927_9CAUL</name>
<dbReference type="EMBL" id="CP015614">
    <property type="protein sequence ID" value="ANF55714.1"/>
    <property type="molecule type" value="Genomic_DNA"/>
</dbReference>
<dbReference type="Proteomes" id="UP000077603">
    <property type="component" value="Chromosome"/>
</dbReference>
<proteinExistence type="predicted"/>